<gene>
    <name evidence="1" type="ORF">B0H41_002580</name>
</gene>
<evidence type="ECO:0000313" key="1">
    <source>
        <dbReference type="EMBL" id="NRT88901.1"/>
    </source>
</evidence>
<dbReference type="EMBL" id="JABSWW010000001">
    <property type="protein sequence ID" value="NRT88901.1"/>
    <property type="molecule type" value="Genomic_DNA"/>
</dbReference>
<proteinExistence type="predicted"/>
<reference evidence="1" key="1">
    <citation type="submission" date="2020-05" db="EMBL/GenBank/DDBJ databases">
        <authorList>
            <person name="Brown S."/>
            <person name="Huntemann M."/>
            <person name="Clum A."/>
            <person name="Spunde A."/>
            <person name="Palaniappan K."/>
            <person name="Ritter S."/>
            <person name="Mikhailova N."/>
            <person name="Chen I.-M."/>
            <person name="Stamatis D."/>
            <person name="Reddy T."/>
            <person name="O'Malley R."/>
            <person name="Daum C."/>
            <person name="Shapiro N."/>
            <person name="Ivanova N."/>
            <person name="Kyrpides N."/>
            <person name="Woyke T."/>
        </authorList>
    </citation>
    <scope>NUCLEOTIDE SEQUENCE</scope>
    <source>
        <strain evidence="1">DJ080</strain>
    </source>
</reference>
<name>A0AAX0B1G8_CLOBE</name>
<accession>A0AAX0B1G8</accession>
<comment type="caution">
    <text evidence="1">The sequence shown here is derived from an EMBL/GenBank/DDBJ whole genome shotgun (WGS) entry which is preliminary data.</text>
</comment>
<dbReference type="AlphaFoldDB" id="A0AAX0B1G8"/>
<dbReference type="RefSeq" id="WP_173711027.1">
    <property type="nucleotide sequence ID" value="NZ_JABSWW010000001.1"/>
</dbReference>
<dbReference type="Proteomes" id="UP001193748">
    <property type="component" value="Unassembled WGS sequence"/>
</dbReference>
<organism evidence="1 2">
    <name type="scientific">Clostridium beijerinckii</name>
    <name type="common">Clostridium MP</name>
    <dbReference type="NCBI Taxonomy" id="1520"/>
    <lineage>
        <taxon>Bacteria</taxon>
        <taxon>Bacillati</taxon>
        <taxon>Bacillota</taxon>
        <taxon>Clostridia</taxon>
        <taxon>Eubacteriales</taxon>
        <taxon>Clostridiaceae</taxon>
        <taxon>Clostridium</taxon>
    </lineage>
</organism>
<reference evidence="1" key="2">
    <citation type="journal article" date="2022" name="Nat. Biotechnol.">
        <title>Carbon-negative production of acetone and isopropanol by gas fermentation at industrial pilot scale.</title>
        <authorList>
            <person name="Liew F.E."/>
            <person name="Nogle R."/>
            <person name="Abdalla T."/>
            <person name="Rasor B.J."/>
            <person name="Canter C."/>
            <person name="Jensen R.O."/>
            <person name="Wang L."/>
            <person name="Strutz J."/>
            <person name="Chirania P."/>
            <person name="De Tissera S."/>
            <person name="Mueller A.P."/>
            <person name="Ruan Z."/>
            <person name="Gao A."/>
            <person name="Tran L."/>
            <person name="Engle N.L."/>
            <person name="Bromley J.C."/>
            <person name="Daniell J."/>
            <person name="Conrado R."/>
            <person name="Tschaplinski T.J."/>
            <person name="Giannone R.J."/>
            <person name="Hettich R.L."/>
            <person name="Karim A.S."/>
            <person name="Simpson S.D."/>
            <person name="Brown S.D."/>
            <person name="Leang C."/>
            <person name="Jewett M.C."/>
            <person name="Kopke M."/>
        </authorList>
    </citation>
    <scope>NUCLEOTIDE SEQUENCE</scope>
    <source>
        <strain evidence="1">DJ080</strain>
    </source>
</reference>
<sequence length="189" mass="22251">METIVKNNEMVLGLNNLFKMAKPSSSYADWYKGLKESKTPEIEITNLINVAKENTYNENKIFKAVNVVYDEDKDLVEMYKVPEILCNKEFTHVLTKRSVEFTDFTSFIMYTAIERLEDMGCILESEYHEGNFDNCVYETGENIWKVLFNVIGVKDYEEFEEKFEHCRWEDNYNTCIAKIGSVEYAILRM</sequence>
<protein>
    <submittedName>
        <fullName evidence="1">Uncharacterized protein</fullName>
    </submittedName>
</protein>
<evidence type="ECO:0000313" key="2">
    <source>
        <dbReference type="Proteomes" id="UP001193748"/>
    </source>
</evidence>